<comment type="caution">
    <text evidence="13">The sequence shown here is derived from an EMBL/GenBank/DDBJ whole genome shotgun (WGS) entry which is preliminary data.</text>
</comment>
<dbReference type="Gene3D" id="3.90.25.10">
    <property type="entry name" value="UDP-galactose 4-epimerase, domain 1"/>
    <property type="match status" value="1"/>
</dbReference>
<evidence type="ECO:0000256" key="5">
    <source>
        <dbReference type="ARBA" id="ARBA00013189"/>
    </source>
</evidence>
<keyword evidence="7" id="KW-0520">NAD</keyword>
<feature type="domain" description="NAD-dependent epimerase/dehydratase" evidence="12">
    <location>
        <begin position="3"/>
        <end position="253"/>
    </location>
</feature>
<evidence type="ECO:0000256" key="2">
    <source>
        <dbReference type="ARBA" id="ARBA00001911"/>
    </source>
</evidence>
<dbReference type="PANTHER" id="PTHR43725">
    <property type="entry name" value="UDP-GLUCOSE 4-EPIMERASE"/>
    <property type="match status" value="1"/>
</dbReference>
<evidence type="ECO:0000256" key="4">
    <source>
        <dbReference type="ARBA" id="ARBA00007637"/>
    </source>
</evidence>
<evidence type="ECO:0000313" key="14">
    <source>
        <dbReference type="Proteomes" id="UP001501821"/>
    </source>
</evidence>
<evidence type="ECO:0000256" key="11">
    <source>
        <dbReference type="ARBA" id="ARBA00033067"/>
    </source>
</evidence>
<name>A0ABP7IQW9_9ACTN</name>
<dbReference type="EMBL" id="BAABAH010000009">
    <property type="protein sequence ID" value="GAA3824175.1"/>
    <property type="molecule type" value="Genomic_DNA"/>
</dbReference>
<evidence type="ECO:0000313" key="13">
    <source>
        <dbReference type="EMBL" id="GAA3824175.1"/>
    </source>
</evidence>
<evidence type="ECO:0000256" key="6">
    <source>
        <dbReference type="ARBA" id="ARBA00018569"/>
    </source>
</evidence>
<evidence type="ECO:0000256" key="9">
    <source>
        <dbReference type="ARBA" id="ARBA00023277"/>
    </source>
</evidence>
<keyword evidence="9" id="KW-0119">Carbohydrate metabolism</keyword>
<dbReference type="Pfam" id="PF01370">
    <property type="entry name" value="Epimerase"/>
    <property type="match status" value="1"/>
</dbReference>
<reference evidence="14" key="1">
    <citation type="journal article" date="2019" name="Int. J. Syst. Evol. Microbiol.">
        <title>The Global Catalogue of Microorganisms (GCM) 10K type strain sequencing project: providing services to taxonomists for standard genome sequencing and annotation.</title>
        <authorList>
            <consortium name="The Broad Institute Genomics Platform"/>
            <consortium name="The Broad Institute Genome Sequencing Center for Infectious Disease"/>
            <person name="Wu L."/>
            <person name="Ma J."/>
        </authorList>
    </citation>
    <scope>NUCLEOTIDE SEQUENCE [LARGE SCALE GENOMIC DNA]</scope>
    <source>
        <strain evidence="14">JCM 16953</strain>
    </source>
</reference>
<dbReference type="InterPro" id="IPR036291">
    <property type="entry name" value="NAD(P)-bd_dom_sf"/>
</dbReference>
<dbReference type="RefSeq" id="WP_344776263.1">
    <property type="nucleotide sequence ID" value="NZ_BAABAH010000009.1"/>
</dbReference>
<evidence type="ECO:0000259" key="12">
    <source>
        <dbReference type="Pfam" id="PF01370"/>
    </source>
</evidence>
<organism evidence="13 14">
    <name type="scientific">Nocardioides panacisoli</name>
    <dbReference type="NCBI Taxonomy" id="627624"/>
    <lineage>
        <taxon>Bacteria</taxon>
        <taxon>Bacillati</taxon>
        <taxon>Actinomycetota</taxon>
        <taxon>Actinomycetes</taxon>
        <taxon>Propionibacteriales</taxon>
        <taxon>Nocardioidaceae</taxon>
        <taxon>Nocardioides</taxon>
    </lineage>
</organism>
<evidence type="ECO:0000256" key="3">
    <source>
        <dbReference type="ARBA" id="ARBA00004947"/>
    </source>
</evidence>
<dbReference type="InterPro" id="IPR005886">
    <property type="entry name" value="UDP_G4E"/>
</dbReference>
<dbReference type="SUPFAM" id="SSF51735">
    <property type="entry name" value="NAD(P)-binding Rossmann-fold domains"/>
    <property type="match status" value="1"/>
</dbReference>
<evidence type="ECO:0000256" key="8">
    <source>
        <dbReference type="ARBA" id="ARBA00023235"/>
    </source>
</evidence>
<keyword evidence="8" id="KW-0413">Isomerase</keyword>
<sequence>MDVLVTGGAGYIGSTVSSALSDAGHRPVLLDDLSTGRAEFLVGRSAYVGDVADRALVRRILHENPGITSAVHCAAQVVVPDSVSEPGRYYRTNVLGTLELAETLTEGGVTDLVFSSSASIYQPEPDLTVHEHSCWNPLSPYARTKAVAEQVLADLADASDLRVVSLRYFNPIGADPWLRTGPREQSPSVLGRLVEAHRTGKPFAVTGVGYPTVDGTGLRDYVHVWDLARAHVAAIEDFDRALDGSRHSAINIGTGRGTTVRELVAAFEAVTGDRLPVVDAPPRPGDTVGAVARILKAARVLDWGAELDLSAAIADTLAWDEARAGLAVTA</sequence>
<comment type="pathway">
    <text evidence="3">Carbohydrate metabolism; galactose metabolism.</text>
</comment>
<gene>
    <name evidence="13" type="primary">galE_1</name>
    <name evidence="13" type="ORF">GCM10022242_27020</name>
</gene>
<dbReference type="Proteomes" id="UP001501821">
    <property type="component" value="Unassembled WGS sequence"/>
</dbReference>
<proteinExistence type="inferred from homology"/>
<evidence type="ECO:0000256" key="1">
    <source>
        <dbReference type="ARBA" id="ARBA00000083"/>
    </source>
</evidence>
<comment type="catalytic activity">
    <reaction evidence="1">
        <text>UDP-alpha-D-glucose = UDP-alpha-D-galactose</text>
        <dbReference type="Rhea" id="RHEA:22168"/>
        <dbReference type="ChEBI" id="CHEBI:58885"/>
        <dbReference type="ChEBI" id="CHEBI:66914"/>
        <dbReference type="EC" id="5.1.3.2"/>
    </reaction>
</comment>
<dbReference type="EC" id="5.1.3.2" evidence="5"/>
<accession>A0ABP7IQW9</accession>
<keyword evidence="14" id="KW-1185">Reference proteome</keyword>
<dbReference type="InterPro" id="IPR001509">
    <property type="entry name" value="Epimerase_deHydtase"/>
</dbReference>
<dbReference type="PANTHER" id="PTHR43725:SF53">
    <property type="entry name" value="UDP-ARABINOSE 4-EPIMERASE 1"/>
    <property type="match status" value="1"/>
</dbReference>
<dbReference type="NCBIfam" id="TIGR01179">
    <property type="entry name" value="galE"/>
    <property type="match status" value="1"/>
</dbReference>
<evidence type="ECO:0000256" key="10">
    <source>
        <dbReference type="ARBA" id="ARBA00031367"/>
    </source>
</evidence>
<comment type="similarity">
    <text evidence="4">Belongs to the NAD(P)-dependent epimerase/dehydratase family.</text>
</comment>
<dbReference type="Gene3D" id="3.40.50.720">
    <property type="entry name" value="NAD(P)-binding Rossmann-like Domain"/>
    <property type="match status" value="1"/>
</dbReference>
<protein>
    <recommendedName>
        <fullName evidence="6">UDP-glucose 4-epimerase</fullName>
        <ecNumber evidence="5">5.1.3.2</ecNumber>
    </recommendedName>
    <alternativeName>
        <fullName evidence="11">Galactowaldenase</fullName>
    </alternativeName>
    <alternativeName>
        <fullName evidence="10">UDP-galactose 4-epimerase</fullName>
    </alternativeName>
</protein>
<comment type="cofactor">
    <cofactor evidence="2">
        <name>NAD(+)</name>
        <dbReference type="ChEBI" id="CHEBI:57540"/>
    </cofactor>
</comment>
<evidence type="ECO:0000256" key="7">
    <source>
        <dbReference type="ARBA" id="ARBA00023027"/>
    </source>
</evidence>